<evidence type="ECO:0000313" key="12">
    <source>
        <dbReference type="Proteomes" id="UP000054223"/>
    </source>
</evidence>
<dbReference type="SUPFAM" id="SSF82861">
    <property type="entry name" value="Mechanosensitive channel protein MscS (YggB), transmembrane region"/>
    <property type="match status" value="1"/>
</dbReference>
<dbReference type="Proteomes" id="UP000054223">
    <property type="component" value="Unassembled WGS sequence"/>
</dbReference>
<accession>A0A9X0HHL4</accession>
<evidence type="ECO:0000256" key="2">
    <source>
        <dbReference type="ARBA" id="ARBA00008017"/>
    </source>
</evidence>
<evidence type="ECO:0000256" key="6">
    <source>
        <dbReference type="ARBA" id="ARBA00023136"/>
    </source>
</evidence>
<protein>
    <recommendedName>
        <fullName evidence="13">Mechanosensitive ion channel protein MscS</fullName>
    </recommendedName>
</protein>
<evidence type="ECO:0000259" key="9">
    <source>
        <dbReference type="Pfam" id="PF21082"/>
    </source>
</evidence>
<dbReference type="InterPro" id="IPR023408">
    <property type="entry name" value="MscS_beta-dom_sf"/>
</dbReference>
<evidence type="ECO:0000256" key="5">
    <source>
        <dbReference type="ARBA" id="ARBA00022989"/>
    </source>
</evidence>
<dbReference type="GO" id="GO:0005886">
    <property type="term" value="C:plasma membrane"/>
    <property type="evidence" value="ECO:0007669"/>
    <property type="project" value="UniProtKB-SubCell"/>
</dbReference>
<dbReference type="InterPro" id="IPR010920">
    <property type="entry name" value="LSM_dom_sf"/>
</dbReference>
<comment type="similarity">
    <text evidence="2">Belongs to the MscS (TC 1.A.23) family.</text>
</comment>
<dbReference type="InterPro" id="IPR006685">
    <property type="entry name" value="MscS_channel_2nd"/>
</dbReference>
<dbReference type="InterPro" id="IPR049142">
    <property type="entry name" value="MS_channel_1st"/>
</dbReference>
<evidence type="ECO:0000259" key="10">
    <source>
        <dbReference type="Pfam" id="PF21088"/>
    </source>
</evidence>
<comment type="subcellular location">
    <subcellularLocation>
        <location evidence="1">Cell membrane</location>
        <topology evidence="1">Multi-pass membrane protein</topology>
    </subcellularLocation>
</comment>
<evidence type="ECO:0000256" key="7">
    <source>
        <dbReference type="SAM" id="Phobius"/>
    </source>
</evidence>
<dbReference type="Gene3D" id="2.30.30.60">
    <property type="match status" value="1"/>
</dbReference>
<dbReference type="PANTHER" id="PTHR43634">
    <property type="entry name" value="OW CONDUCTANCE MECHANOSENSITIVE CHANNEL"/>
    <property type="match status" value="1"/>
</dbReference>
<dbReference type="InterPro" id="IPR011066">
    <property type="entry name" value="MscS_channel_C_sf"/>
</dbReference>
<evidence type="ECO:0000256" key="3">
    <source>
        <dbReference type="ARBA" id="ARBA00022475"/>
    </source>
</evidence>
<keyword evidence="6 7" id="KW-0472">Membrane</keyword>
<dbReference type="InterPro" id="IPR045042">
    <property type="entry name" value="YnaI-like"/>
</dbReference>
<evidence type="ECO:0000313" key="11">
    <source>
        <dbReference type="EMBL" id="KUG06048.1"/>
    </source>
</evidence>
<dbReference type="InterPro" id="IPR011014">
    <property type="entry name" value="MscS_channel_TM-2"/>
</dbReference>
<feature type="domain" description="Mechanosensitive ion channel transmembrane helices 2/3" evidence="10">
    <location>
        <begin position="162"/>
        <end position="198"/>
    </location>
</feature>
<evidence type="ECO:0000256" key="1">
    <source>
        <dbReference type="ARBA" id="ARBA00004651"/>
    </source>
</evidence>
<dbReference type="AlphaFoldDB" id="A0A9X0HHL4"/>
<dbReference type="PANTHER" id="PTHR43634:SF2">
    <property type="entry name" value="LOW CONDUCTANCE MECHANOSENSITIVE CHANNEL YNAI"/>
    <property type="match status" value="1"/>
</dbReference>
<dbReference type="InterPro" id="IPR049278">
    <property type="entry name" value="MS_channel_C"/>
</dbReference>
<organism evidence="11 12">
    <name type="scientific">Solirubrum puertoriconensis</name>
    <dbReference type="NCBI Taxonomy" id="1751427"/>
    <lineage>
        <taxon>Bacteria</taxon>
        <taxon>Pseudomonadati</taxon>
        <taxon>Bacteroidota</taxon>
        <taxon>Cytophagia</taxon>
        <taxon>Cytophagales</taxon>
    </lineage>
</organism>
<keyword evidence="3" id="KW-1003">Cell membrane</keyword>
<evidence type="ECO:0000259" key="8">
    <source>
        <dbReference type="Pfam" id="PF00924"/>
    </source>
</evidence>
<reference evidence="11 12" key="1">
    <citation type="submission" date="2015-11" db="EMBL/GenBank/DDBJ databases">
        <title>Solirubrum puertoriconensis gen. nov. an environmental bacteria isolated in Puerto Rico.</title>
        <authorList>
            <person name="Cuebas-Irizarry M.F."/>
            <person name="Montalvo-Rodriguez R."/>
        </authorList>
    </citation>
    <scope>NUCLEOTIDE SEQUENCE [LARGE SCALE GENOMIC DNA]</scope>
    <source>
        <strain evidence="11 12">MC1A</strain>
    </source>
</reference>
<dbReference type="Gene3D" id="1.10.287.1260">
    <property type="match status" value="1"/>
</dbReference>
<feature type="domain" description="Mechanosensitive ion channel MscS C-terminal" evidence="9">
    <location>
        <begin position="272"/>
        <end position="356"/>
    </location>
</feature>
<evidence type="ECO:0008006" key="13">
    <source>
        <dbReference type="Google" id="ProtNLM"/>
    </source>
</evidence>
<dbReference type="SUPFAM" id="SSF82689">
    <property type="entry name" value="Mechanosensitive channel protein MscS (YggB), C-terminal domain"/>
    <property type="match status" value="1"/>
</dbReference>
<dbReference type="RefSeq" id="WP_059071743.1">
    <property type="nucleotide sequence ID" value="NZ_LNAL01000008.1"/>
</dbReference>
<gene>
    <name evidence="11" type="ORF">ASU33_01380</name>
</gene>
<sequence>MSTKEFLNQQFLGNTVGQYLLCGAILLLGFGLRRLLSRIVSSIFFRIIKRHTAGVSEKELNDFLIQPLSVVLFLFTLFLAFNVLDYPTSVTHDLAHSVTWPKRLAFAVYQIGVISALTWVVLRLIDFAELVYRRRAELLTSTNTRLDAQFIPFAKDFAKVMILIFAFLVMLGQVFNVNVTALIGGLGIGGLAVAFAAKESLENLIASFTIFLDRPFQVGDLVTVGGITGTVEKVGFRSTRLRTAEKSYVTVPNKSMIDKPLDNLSLRTARRVSFTLNFGHETTREQLLSIAADLRTYLHEHPLIMPEEVQIKLAALTQTGRDLSVQYFVQVATYDEYLTVKEAVNYRILEIVEEHDGVFATNTTVVRMVTDPGITSGTGQASDGSII</sequence>
<feature type="transmembrane region" description="Helical" evidence="7">
    <location>
        <begin position="63"/>
        <end position="84"/>
    </location>
</feature>
<feature type="transmembrane region" description="Helical" evidence="7">
    <location>
        <begin position="157"/>
        <end position="175"/>
    </location>
</feature>
<dbReference type="Pfam" id="PF21082">
    <property type="entry name" value="MS_channel_3rd"/>
    <property type="match status" value="1"/>
</dbReference>
<dbReference type="SUPFAM" id="SSF50182">
    <property type="entry name" value="Sm-like ribonucleoproteins"/>
    <property type="match status" value="1"/>
</dbReference>
<dbReference type="OrthoDB" id="9809206at2"/>
<dbReference type="GO" id="GO:0008381">
    <property type="term" value="F:mechanosensitive monoatomic ion channel activity"/>
    <property type="evidence" value="ECO:0007669"/>
    <property type="project" value="UniProtKB-ARBA"/>
</dbReference>
<feature type="domain" description="Mechanosensitive ion channel MscS" evidence="8">
    <location>
        <begin position="200"/>
        <end position="265"/>
    </location>
</feature>
<comment type="caution">
    <text evidence="11">The sequence shown here is derived from an EMBL/GenBank/DDBJ whole genome shotgun (WGS) entry which is preliminary data.</text>
</comment>
<name>A0A9X0HHL4_SOLP1</name>
<keyword evidence="5 7" id="KW-1133">Transmembrane helix</keyword>
<keyword evidence="4 7" id="KW-0812">Transmembrane</keyword>
<dbReference type="Pfam" id="PF21088">
    <property type="entry name" value="MS_channel_1st"/>
    <property type="match status" value="1"/>
</dbReference>
<keyword evidence="12" id="KW-1185">Reference proteome</keyword>
<evidence type="ECO:0000256" key="4">
    <source>
        <dbReference type="ARBA" id="ARBA00022692"/>
    </source>
</evidence>
<feature type="transmembrane region" description="Helical" evidence="7">
    <location>
        <begin position="104"/>
        <end position="125"/>
    </location>
</feature>
<dbReference type="Pfam" id="PF00924">
    <property type="entry name" value="MS_channel_2nd"/>
    <property type="match status" value="1"/>
</dbReference>
<dbReference type="EMBL" id="LNAL01000008">
    <property type="protein sequence ID" value="KUG06048.1"/>
    <property type="molecule type" value="Genomic_DNA"/>
</dbReference>
<proteinExistence type="inferred from homology"/>
<feature type="transmembrane region" description="Helical" evidence="7">
    <location>
        <begin position="16"/>
        <end position="36"/>
    </location>
</feature>